<sequence>MAKEIDNPCIAVCQLSGDLCLSCGRSKAEIKQWKRMKRPEKMAAVQRASQRLKSLRKKQP</sequence>
<gene>
    <name evidence="2" type="ORF">SAMN05216206_1552</name>
</gene>
<accession>A0A1I3FNT8</accession>
<dbReference type="EMBL" id="FOQL01000001">
    <property type="protein sequence ID" value="SFI12826.1"/>
    <property type="molecule type" value="Genomic_DNA"/>
</dbReference>
<reference evidence="3" key="1">
    <citation type="submission" date="2016-10" db="EMBL/GenBank/DDBJ databases">
        <authorList>
            <person name="Varghese N."/>
            <person name="Submissions S."/>
        </authorList>
    </citation>
    <scope>NUCLEOTIDE SEQUENCE [LARGE SCALE GENOMIC DNA]</scope>
    <source>
        <strain evidence="3">LMG 24016</strain>
    </source>
</reference>
<dbReference type="Pfam" id="PF06945">
    <property type="entry name" value="DUF1289"/>
    <property type="match status" value="1"/>
</dbReference>
<keyword evidence="3" id="KW-1185">Reference proteome</keyword>
<evidence type="ECO:0000313" key="3">
    <source>
        <dbReference type="Proteomes" id="UP000243606"/>
    </source>
</evidence>
<dbReference type="InterPro" id="IPR010710">
    <property type="entry name" value="DUF1289"/>
</dbReference>
<dbReference type="AlphaFoldDB" id="A0A1I3FNT8"/>
<organism evidence="2 3">
    <name type="scientific">Pseudomonas guineae</name>
    <dbReference type="NCBI Taxonomy" id="425504"/>
    <lineage>
        <taxon>Bacteria</taxon>
        <taxon>Pseudomonadati</taxon>
        <taxon>Pseudomonadota</taxon>
        <taxon>Gammaproteobacteria</taxon>
        <taxon>Pseudomonadales</taxon>
        <taxon>Pseudomonadaceae</taxon>
        <taxon>Pseudomonas</taxon>
    </lineage>
</organism>
<name>A0A1I3FNT8_9PSED</name>
<dbReference type="STRING" id="425504.SAMN05216206_1552"/>
<proteinExistence type="predicted"/>
<dbReference type="RefSeq" id="WP_090241053.1">
    <property type="nucleotide sequence ID" value="NZ_CAXBNE010000019.1"/>
</dbReference>
<evidence type="ECO:0000256" key="1">
    <source>
        <dbReference type="SAM" id="MobiDB-lite"/>
    </source>
</evidence>
<protein>
    <submittedName>
        <fullName evidence="2">Uncharacterized protein</fullName>
    </submittedName>
</protein>
<dbReference type="OrthoDB" id="8911262at2"/>
<feature type="region of interest" description="Disordered" evidence="1">
    <location>
        <begin position="34"/>
        <end position="60"/>
    </location>
</feature>
<evidence type="ECO:0000313" key="2">
    <source>
        <dbReference type="EMBL" id="SFI12826.1"/>
    </source>
</evidence>
<dbReference type="Proteomes" id="UP000243606">
    <property type="component" value="Unassembled WGS sequence"/>
</dbReference>